<organism evidence="3 4">
    <name type="scientific">Propioniciclava sinopodophylli</name>
    <dbReference type="NCBI Taxonomy" id="1837344"/>
    <lineage>
        <taxon>Bacteria</taxon>
        <taxon>Bacillati</taxon>
        <taxon>Actinomycetota</taxon>
        <taxon>Actinomycetes</taxon>
        <taxon>Propionibacteriales</taxon>
        <taxon>Propionibacteriaceae</taxon>
        <taxon>Propioniciclava</taxon>
    </lineage>
</organism>
<dbReference type="GO" id="GO:0016226">
    <property type="term" value="P:iron-sulfur cluster assembly"/>
    <property type="evidence" value="ECO:0007669"/>
    <property type="project" value="InterPro"/>
</dbReference>
<comment type="similarity">
    <text evidence="1">Belongs to the iron-sulfur cluster assembly SufBD family.</text>
</comment>
<accession>A0A4Q9KGB0</accession>
<sequence>MTEVPNVAGAIETLESHLHPQPSFDLADHPSPNGREEVWRFTPMRRIAPLLEERANEDREGDPAVAFTLNAPDGVEASTLNRGQAPRGTVLVPGDRPAALADLGCEDALYVRIPANTEVAEPIRLEIEGRDAGRRSNAVHVIVAEPNSKATIVYRHSGSTQQLENIEIDVRDGANLTFVSLQDWADDTLHAAEHTARVGRDATYRHVNVSFGGDVVRMHTNVYYDGPGGSAELFGLYFADAGQHIEHRLFVDHNAPHTKSNIDYRGALQGQDAHAVWIGDVVIRKVAEGIETYESNKNLVLSEGARADSVPNLEIETGEIAGAGHSSTTGRFDDEHLFYLTSRGIDPVEAKRLVVMGFFVDIIRRIGIPDVEERLVAEVERELAASVGAAK</sequence>
<protein>
    <submittedName>
        <fullName evidence="3">Fe-S cluster assembly protein SufD</fullName>
    </submittedName>
</protein>
<dbReference type="InterPro" id="IPR011542">
    <property type="entry name" value="SUF_FeS_clus_asmbl_SufD"/>
</dbReference>
<keyword evidence="4" id="KW-1185">Reference proteome</keyword>
<dbReference type="OrthoDB" id="9803529at2"/>
<comment type="caution">
    <text evidence="3">The sequence shown here is derived from an EMBL/GenBank/DDBJ whole genome shotgun (WGS) entry which is preliminary data.</text>
</comment>
<evidence type="ECO:0000313" key="3">
    <source>
        <dbReference type="EMBL" id="TBT87463.1"/>
    </source>
</evidence>
<evidence type="ECO:0000256" key="1">
    <source>
        <dbReference type="ARBA" id="ARBA00043967"/>
    </source>
</evidence>
<dbReference type="InterPro" id="IPR000825">
    <property type="entry name" value="SUF_FeS_clus_asmbl_SufBD_core"/>
</dbReference>
<dbReference type="SUPFAM" id="SSF101960">
    <property type="entry name" value="Stabilizer of iron transporter SufD"/>
    <property type="match status" value="1"/>
</dbReference>
<feature type="domain" description="SUF system FeS cluster assembly SufBD core" evidence="2">
    <location>
        <begin position="134"/>
        <end position="358"/>
    </location>
</feature>
<dbReference type="PANTHER" id="PTHR43575:SF1">
    <property type="entry name" value="PROTEIN ABCI7, CHLOROPLASTIC"/>
    <property type="match status" value="1"/>
</dbReference>
<evidence type="ECO:0000313" key="4">
    <source>
        <dbReference type="Proteomes" id="UP000292373"/>
    </source>
</evidence>
<gene>
    <name evidence="3" type="primary">sufD</name>
    <name evidence="3" type="ORF">ET989_02595</name>
</gene>
<reference evidence="3 4" key="1">
    <citation type="submission" date="2019-01" db="EMBL/GenBank/DDBJ databases">
        <title>Lactibacter flavus gen. nov., sp. nov., a novel bacterium of the family Propionibacteriaceae isolated from raw milk and dairy products.</title>
        <authorList>
            <person name="Huptas C."/>
            <person name="Wenning M."/>
            <person name="Breitenwieser F."/>
            <person name="Doll E."/>
            <person name="Von Neubeck M."/>
            <person name="Busse H.-J."/>
            <person name="Scherer S."/>
        </authorList>
    </citation>
    <scope>NUCLEOTIDE SEQUENCE [LARGE SCALE GENOMIC DNA]</scope>
    <source>
        <strain evidence="3 4">KCTC 33808</strain>
    </source>
</reference>
<dbReference type="InterPro" id="IPR055346">
    <property type="entry name" value="Fe-S_cluster_assembly_SufBD"/>
</dbReference>
<dbReference type="NCBIfam" id="TIGR01981">
    <property type="entry name" value="sufD"/>
    <property type="match status" value="1"/>
</dbReference>
<dbReference type="AlphaFoldDB" id="A0A4Q9KGB0"/>
<dbReference type="InterPro" id="IPR037284">
    <property type="entry name" value="SUF_FeS_clus_asmbl_SufBD_sf"/>
</dbReference>
<dbReference type="PANTHER" id="PTHR43575">
    <property type="entry name" value="PROTEIN ABCI7, CHLOROPLASTIC"/>
    <property type="match status" value="1"/>
</dbReference>
<evidence type="ECO:0000259" key="2">
    <source>
        <dbReference type="Pfam" id="PF01458"/>
    </source>
</evidence>
<dbReference type="EMBL" id="SDMQ01000002">
    <property type="protein sequence ID" value="TBT87463.1"/>
    <property type="molecule type" value="Genomic_DNA"/>
</dbReference>
<dbReference type="Pfam" id="PF01458">
    <property type="entry name" value="SUFBD_core"/>
    <property type="match status" value="1"/>
</dbReference>
<proteinExistence type="inferred from homology"/>
<name>A0A4Q9KGB0_9ACTN</name>
<dbReference type="Proteomes" id="UP000292373">
    <property type="component" value="Unassembled WGS sequence"/>
</dbReference>